<gene>
    <name evidence="2" type="ORF">EB796_001918</name>
</gene>
<dbReference type="SMART" id="SM00913">
    <property type="entry name" value="IBN_N"/>
    <property type="match status" value="1"/>
</dbReference>
<accession>A0A7J7KNL7</accession>
<dbReference type="InterPro" id="IPR051345">
    <property type="entry name" value="Importin_beta-like_NTR"/>
</dbReference>
<sequence length="936" mass="104954">MDPAPTIETVLHALRALYHSPNTLEKEQASKWLENFQKSVFAWSIADQLLAHRDDPEACYFAAHTIKTKIQHHFYELPGTSHHSLRDSLLNHISSCDSQTSVVVTQLSLAIADLALLMAAWENAVADLLTKFAPNPASYPVLLEILTVLPEELMNKTLRIGANRRAEVTEQLSKTFEGVHQFLVACLSGYYTDQQLCGRLFKCLGSWFSVGAVPDGEIRQSPLLEALFHYLMDLSSQSTLHEAATDCLCSALYKCEDMTRYGHLAQSLFERIMNLSSTYAQCAAQSDTDRCLNFARIFTEMAESFLEALIQFPNKGLGNFSQLELICSTLDNEAYEVTEISFNFWYSLSEHLYQVDDTSLNSQFSPYVQKLILALCKHVQLDQDHDGILEQSEDFYDFRLRTSDLIKDVIFIVSSTKLFRELLTHLNPSLTWNVTESYLFVMTAIAGNMEPKEDIIVPHVINLVLTEYCNPPVRHHAALTFTCISLLGGFKEWIKHNPQILNPALQLLLSCLRIPKLSNMAATSLDLICTECMEEKQMMDNLPTLLQVVKDVDSFHITTDGTVRLIKAAAVILSKFPNEQLLCEGIRELCKYQVVPLEKLVEDSSSLSSKDRATKKDPGFWLDRLTSVVRYGVPAVKNGHHPCYQVIAELWATFAKVCNRYQSDVKTIEKCCRCIRFAIRNLGGSFTPLLEPLVTLMVSLYSQHLHSCYLYLGAILVDVFGANCHCIKGLLHMTEALAMPTFELLSKPNGLVLHSDTVDDFFRLCLRFLQRDRLVLLSSSITSPMLKCAIAAATLQHRDANASVMRFLVEMFNVPSPSSSKKALNAESTTTYTLVAEQLQREGPVLVDTLLQCCVSALPSSLMIDVADVFMSLLTFDRPSVSTWLENSLKSLPTESTGGVVTATAQQLKNFHSGVTSATDARDITPMLKDFLILYR</sequence>
<evidence type="ECO:0000313" key="2">
    <source>
        <dbReference type="EMBL" id="KAF6039766.1"/>
    </source>
</evidence>
<evidence type="ECO:0000313" key="3">
    <source>
        <dbReference type="Proteomes" id="UP000593567"/>
    </source>
</evidence>
<dbReference type="PANTHER" id="PTHR12363">
    <property type="entry name" value="TRANSPORTIN 3 AND IMPORTIN 13"/>
    <property type="match status" value="1"/>
</dbReference>
<dbReference type="EMBL" id="VXIV02000212">
    <property type="protein sequence ID" value="KAF6039766.1"/>
    <property type="molecule type" value="Genomic_DNA"/>
</dbReference>
<dbReference type="Gene3D" id="1.25.10.10">
    <property type="entry name" value="Leucine-rich Repeat Variant"/>
    <property type="match status" value="1"/>
</dbReference>
<dbReference type="InterPro" id="IPR013598">
    <property type="entry name" value="Exportin-1/Importin-b-like"/>
</dbReference>
<dbReference type="Pfam" id="PF03810">
    <property type="entry name" value="IBN_N"/>
    <property type="match status" value="1"/>
</dbReference>
<organism evidence="2 3">
    <name type="scientific">Bugula neritina</name>
    <name type="common">Brown bryozoan</name>
    <name type="synonym">Sertularia neritina</name>
    <dbReference type="NCBI Taxonomy" id="10212"/>
    <lineage>
        <taxon>Eukaryota</taxon>
        <taxon>Metazoa</taxon>
        <taxon>Spiralia</taxon>
        <taxon>Lophotrochozoa</taxon>
        <taxon>Bryozoa</taxon>
        <taxon>Gymnolaemata</taxon>
        <taxon>Cheilostomatida</taxon>
        <taxon>Flustrina</taxon>
        <taxon>Buguloidea</taxon>
        <taxon>Bugulidae</taxon>
        <taxon>Bugula</taxon>
    </lineage>
</organism>
<dbReference type="Pfam" id="PF24140">
    <property type="entry name" value="TPR_TNPO3_IPO13_3rd"/>
    <property type="match status" value="1"/>
</dbReference>
<dbReference type="InterPro" id="IPR011989">
    <property type="entry name" value="ARM-like"/>
</dbReference>
<dbReference type="InterPro" id="IPR058537">
    <property type="entry name" value="TPR_TNPO3_IPO13_4th"/>
</dbReference>
<dbReference type="InterPro" id="IPR057942">
    <property type="entry name" value="TPR_TNPO3_IPO13_3rd"/>
</dbReference>
<dbReference type="GO" id="GO:0005737">
    <property type="term" value="C:cytoplasm"/>
    <property type="evidence" value="ECO:0007669"/>
    <property type="project" value="TreeGrafter"/>
</dbReference>
<comment type="caution">
    <text evidence="2">The sequence shown here is derived from an EMBL/GenBank/DDBJ whole genome shotgun (WGS) entry which is preliminary data.</text>
</comment>
<dbReference type="InterPro" id="IPR057941">
    <property type="entry name" value="TPR_TNPO3_IPO13_2nd"/>
</dbReference>
<dbReference type="GO" id="GO:0006606">
    <property type="term" value="P:protein import into nucleus"/>
    <property type="evidence" value="ECO:0007669"/>
    <property type="project" value="TreeGrafter"/>
</dbReference>
<reference evidence="2" key="1">
    <citation type="submission" date="2020-06" db="EMBL/GenBank/DDBJ databases">
        <title>Draft genome of Bugula neritina, a colonial animal packing powerful symbionts and potential medicines.</title>
        <authorList>
            <person name="Rayko M."/>
        </authorList>
    </citation>
    <scope>NUCLEOTIDE SEQUENCE [LARGE SCALE GENOMIC DNA]</scope>
    <source>
        <strain evidence="2">Kwan_BN1</strain>
    </source>
</reference>
<dbReference type="Pfam" id="PF08389">
    <property type="entry name" value="Xpo1"/>
    <property type="match status" value="1"/>
</dbReference>
<dbReference type="Pfam" id="PF24139">
    <property type="entry name" value="TPR_TNPO3_IPO13_4th"/>
    <property type="match status" value="1"/>
</dbReference>
<keyword evidence="3" id="KW-1185">Reference proteome</keyword>
<proteinExistence type="predicted"/>
<dbReference type="Proteomes" id="UP000593567">
    <property type="component" value="Unassembled WGS sequence"/>
</dbReference>
<dbReference type="Pfam" id="PF24138">
    <property type="entry name" value="TPR_TNPO3_IPO13_2nd"/>
    <property type="match status" value="1"/>
</dbReference>
<dbReference type="InterPro" id="IPR001494">
    <property type="entry name" value="Importin-beta_N"/>
</dbReference>
<dbReference type="InterPro" id="IPR016024">
    <property type="entry name" value="ARM-type_fold"/>
</dbReference>
<name>A0A7J7KNL7_BUGNE</name>
<evidence type="ECO:0000259" key="1">
    <source>
        <dbReference type="SMART" id="SM00913"/>
    </source>
</evidence>
<dbReference type="AlphaFoldDB" id="A0A7J7KNL7"/>
<dbReference type="OrthoDB" id="435593at2759"/>
<protein>
    <submittedName>
        <fullName evidence="2">Trn-SR</fullName>
    </submittedName>
</protein>
<dbReference type="PANTHER" id="PTHR12363:SF42">
    <property type="entry name" value="TRANSPORTIN-3"/>
    <property type="match status" value="1"/>
</dbReference>
<dbReference type="GO" id="GO:0031267">
    <property type="term" value="F:small GTPase binding"/>
    <property type="evidence" value="ECO:0007669"/>
    <property type="project" value="InterPro"/>
</dbReference>
<feature type="domain" description="Importin N-terminal" evidence="1">
    <location>
        <begin position="29"/>
        <end position="95"/>
    </location>
</feature>
<dbReference type="SUPFAM" id="SSF48371">
    <property type="entry name" value="ARM repeat"/>
    <property type="match status" value="1"/>
</dbReference>